<organism evidence="2 3">
    <name type="scientific">Suricata suricatta</name>
    <name type="common">Meerkat</name>
    <dbReference type="NCBI Taxonomy" id="37032"/>
    <lineage>
        <taxon>Eukaryota</taxon>
        <taxon>Metazoa</taxon>
        <taxon>Chordata</taxon>
        <taxon>Craniata</taxon>
        <taxon>Vertebrata</taxon>
        <taxon>Euteleostomi</taxon>
        <taxon>Mammalia</taxon>
        <taxon>Eutheria</taxon>
        <taxon>Laurasiatheria</taxon>
        <taxon>Carnivora</taxon>
        <taxon>Feliformia</taxon>
        <taxon>Herpestidae</taxon>
        <taxon>Suricata</taxon>
    </lineage>
</organism>
<sequence>MPATKAEQGGGRGGGGTVSSQAAVNTLQDGRVTPLEEEVQRLQSRVDVLEQKLLLLLAPLYRLASRALEHRLPDSSSFWLAPSGSWTAWTLLVSRSLS</sequence>
<feature type="compositionally biased region" description="Gly residues" evidence="1">
    <location>
        <begin position="8"/>
        <end position="17"/>
    </location>
</feature>
<evidence type="ECO:0000313" key="2">
    <source>
        <dbReference type="Ensembl" id="ENSSSUP00005011550.1"/>
    </source>
</evidence>
<proteinExistence type="predicted"/>
<reference evidence="2 3" key="1">
    <citation type="submission" date="2019-05" db="EMBL/GenBank/DDBJ databases">
        <title>A Chromosome-scale Meerkat (S. suricatta) Genome Assembly.</title>
        <authorList>
            <person name="Dudchenko O."/>
            <person name="Lieberman Aiden E."/>
            <person name="Tung J."/>
            <person name="Barreiro L.B."/>
            <person name="Clutton-Brock T.H."/>
        </authorList>
    </citation>
    <scope>NUCLEOTIDE SEQUENCE [LARGE SCALE GENOMIC DNA]</scope>
</reference>
<feature type="compositionally biased region" description="Polar residues" evidence="1">
    <location>
        <begin position="18"/>
        <end position="28"/>
    </location>
</feature>
<name>A0A673TQ84_SURSU</name>
<dbReference type="Ensembl" id="ENSSSUT00005013213.1">
    <property type="protein sequence ID" value="ENSSSUP00005011550.1"/>
    <property type="gene ID" value="ENSSSUG00005007415.1"/>
</dbReference>
<keyword evidence="3" id="KW-1185">Reference proteome</keyword>
<dbReference type="Proteomes" id="UP000472268">
    <property type="component" value="Chromosome 8"/>
</dbReference>
<dbReference type="AlphaFoldDB" id="A0A673TQ84"/>
<accession>A0A673TQ84</accession>
<reference evidence="2" key="2">
    <citation type="submission" date="2025-08" db="UniProtKB">
        <authorList>
            <consortium name="Ensembl"/>
        </authorList>
    </citation>
    <scope>IDENTIFICATION</scope>
</reference>
<feature type="region of interest" description="Disordered" evidence="1">
    <location>
        <begin position="1"/>
        <end position="30"/>
    </location>
</feature>
<protein>
    <submittedName>
        <fullName evidence="2">Uncharacterized protein</fullName>
    </submittedName>
</protein>
<evidence type="ECO:0000313" key="3">
    <source>
        <dbReference type="Proteomes" id="UP000472268"/>
    </source>
</evidence>
<evidence type="ECO:0000256" key="1">
    <source>
        <dbReference type="SAM" id="MobiDB-lite"/>
    </source>
</evidence>
<reference evidence="2" key="3">
    <citation type="submission" date="2025-09" db="UniProtKB">
        <authorList>
            <consortium name="Ensembl"/>
        </authorList>
    </citation>
    <scope>IDENTIFICATION</scope>
</reference>